<keyword evidence="1" id="KW-1133">Transmembrane helix</keyword>
<feature type="transmembrane region" description="Helical" evidence="1">
    <location>
        <begin position="55"/>
        <end position="74"/>
    </location>
</feature>
<dbReference type="Proteomes" id="UP001310692">
    <property type="component" value="Unassembled WGS sequence"/>
</dbReference>
<proteinExistence type="predicted"/>
<dbReference type="EMBL" id="JAZDRO010000001">
    <property type="protein sequence ID" value="MEE2566012.1"/>
    <property type="molecule type" value="Genomic_DNA"/>
</dbReference>
<keyword evidence="1" id="KW-0472">Membrane</keyword>
<dbReference type="RefSeq" id="WP_330195541.1">
    <property type="nucleotide sequence ID" value="NZ_JAZDRO010000001.1"/>
</dbReference>
<organism evidence="2 3">
    <name type="scientific">Hyphobacterium marinum</name>
    <dbReference type="NCBI Taxonomy" id="3116574"/>
    <lineage>
        <taxon>Bacteria</taxon>
        <taxon>Pseudomonadati</taxon>
        <taxon>Pseudomonadota</taxon>
        <taxon>Alphaproteobacteria</taxon>
        <taxon>Maricaulales</taxon>
        <taxon>Maricaulaceae</taxon>
        <taxon>Hyphobacterium</taxon>
    </lineage>
</organism>
<comment type="caution">
    <text evidence="2">The sequence shown here is derived from an EMBL/GenBank/DDBJ whole genome shotgun (WGS) entry which is preliminary data.</text>
</comment>
<keyword evidence="1" id="KW-0812">Transmembrane</keyword>
<evidence type="ECO:0000313" key="2">
    <source>
        <dbReference type="EMBL" id="MEE2566012.1"/>
    </source>
</evidence>
<gene>
    <name evidence="2" type="ORF">V0U35_04905</name>
</gene>
<protein>
    <submittedName>
        <fullName evidence="2">DUF983 domain-containing protein</fullName>
    </submittedName>
</protein>
<feature type="transmembrane region" description="Helical" evidence="1">
    <location>
        <begin position="28"/>
        <end position="49"/>
    </location>
</feature>
<dbReference type="InterPro" id="IPR009325">
    <property type="entry name" value="DUF983"/>
</dbReference>
<accession>A0ABU7LXJ7</accession>
<evidence type="ECO:0000256" key="1">
    <source>
        <dbReference type="SAM" id="Phobius"/>
    </source>
</evidence>
<keyword evidence="3" id="KW-1185">Reference proteome</keyword>
<name>A0ABU7LXJ7_9PROT</name>
<dbReference type="Pfam" id="PF06170">
    <property type="entry name" value="DUF983"/>
    <property type="match status" value="1"/>
</dbReference>
<reference evidence="2 3" key="1">
    <citation type="submission" date="2024-01" db="EMBL/GenBank/DDBJ databases">
        <title>Hyphobacterium bacterium isolated from marine sediment.</title>
        <authorList>
            <person name="Zhao S."/>
        </authorList>
    </citation>
    <scope>NUCLEOTIDE SEQUENCE [LARGE SCALE GENOMIC DNA]</scope>
    <source>
        <strain evidence="2 3">Y60-23</strain>
    </source>
</reference>
<sequence>MFAGFLRIAPSCDACGFDYSVADIGDGAAVFVMFVAGFVVVLPALFVEVAYQPPVWVHALLWLPLTLVVCLALLRPFKGMLFALQVKHKAEEARFEDRI</sequence>
<evidence type="ECO:0000313" key="3">
    <source>
        <dbReference type="Proteomes" id="UP001310692"/>
    </source>
</evidence>